<keyword evidence="1" id="KW-1133">Transmembrane helix</keyword>
<comment type="caution">
    <text evidence="2">The sequence shown here is derived from an EMBL/GenBank/DDBJ whole genome shotgun (WGS) entry which is preliminary data.</text>
</comment>
<keyword evidence="1" id="KW-0812">Transmembrane</keyword>
<organism evidence="2 3">
    <name type="scientific">Lasiosphaeria ovina</name>
    <dbReference type="NCBI Taxonomy" id="92902"/>
    <lineage>
        <taxon>Eukaryota</taxon>
        <taxon>Fungi</taxon>
        <taxon>Dikarya</taxon>
        <taxon>Ascomycota</taxon>
        <taxon>Pezizomycotina</taxon>
        <taxon>Sordariomycetes</taxon>
        <taxon>Sordariomycetidae</taxon>
        <taxon>Sordariales</taxon>
        <taxon>Lasiosphaeriaceae</taxon>
        <taxon>Lasiosphaeria</taxon>
    </lineage>
</organism>
<evidence type="ECO:0000256" key="1">
    <source>
        <dbReference type="SAM" id="Phobius"/>
    </source>
</evidence>
<dbReference type="Proteomes" id="UP001287356">
    <property type="component" value="Unassembled WGS sequence"/>
</dbReference>
<feature type="non-terminal residue" evidence="2">
    <location>
        <position position="1"/>
    </location>
</feature>
<reference evidence="2" key="2">
    <citation type="submission" date="2023-06" db="EMBL/GenBank/DDBJ databases">
        <authorList>
            <consortium name="Lawrence Berkeley National Laboratory"/>
            <person name="Haridas S."/>
            <person name="Hensen N."/>
            <person name="Bonometti L."/>
            <person name="Westerberg I."/>
            <person name="Brannstrom I.O."/>
            <person name="Guillou S."/>
            <person name="Cros-Aarteil S."/>
            <person name="Calhoun S."/>
            <person name="Kuo A."/>
            <person name="Mondo S."/>
            <person name="Pangilinan J."/>
            <person name="Riley R."/>
            <person name="Labutti K."/>
            <person name="Andreopoulos B."/>
            <person name="Lipzen A."/>
            <person name="Chen C."/>
            <person name="Yanf M."/>
            <person name="Daum C."/>
            <person name="Ng V."/>
            <person name="Clum A."/>
            <person name="Steindorff A."/>
            <person name="Ohm R."/>
            <person name="Martin F."/>
            <person name="Silar P."/>
            <person name="Natvig D."/>
            <person name="Lalanne C."/>
            <person name="Gautier V."/>
            <person name="Ament-Velasquez S.L."/>
            <person name="Kruys A."/>
            <person name="Hutchinson M.I."/>
            <person name="Powell A.J."/>
            <person name="Barry K."/>
            <person name="Miller A.N."/>
            <person name="Grigoriev I.V."/>
            <person name="Debuchy R."/>
            <person name="Gladieux P."/>
            <person name="Thoren M.H."/>
            <person name="Johannesson H."/>
        </authorList>
    </citation>
    <scope>NUCLEOTIDE SEQUENCE</scope>
    <source>
        <strain evidence="2">CBS 958.72</strain>
    </source>
</reference>
<feature type="transmembrane region" description="Helical" evidence="1">
    <location>
        <begin position="132"/>
        <end position="158"/>
    </location>
</feature>
<evidence type="ECO:0000313" key="2">
    <source>
        <dbReference type="EMBL" id="KAK3369559.1"/>
    </source>
</evidence>
<protein>
    <submittedName>
        <fullName evidence="2">Uncharacterized protein</fullName>
    </submittedName>
</protein>
<keyword evidence="1" id="KW-0472">Membrane</keyword>
<gene>
    <name evidence="2" type="ORF">B0T24DRAFT_532287</name>
</gene>
<dbReference type="AlphaFoldDB" id="A0AAE0K429"/>
<keyword evidence="3" id="KW-1185">Reference proteome</keyword>
<accession>A0AAE0K429</accession>
<evidence type="ECO:0000313" key="3">
    <source>
        <dbReference type="Proteomes" id="UP001287356"/>
    </source>
</evidence>
<reference evidence="2" key="1">
    <citation type="journal article" date="2023" name="Mol. Phylogenet. Evol.">
        <title>Genome-scale phylogeny and comparative genomics of the fungal order Sordariales.</title>
        <authorList>
            <person name="Hensen N."/>
            <person name="Bonometti L."/>
            <person name="Westerberg I."/>
            <person name="Brannstrom I.O."/>
            <person name="Guillou S."/>
            <person name="Cros-Aarteil S."/>
            <person name="Calhoun S."/>
            <person name="Haridas S."/>
            <person name="Kuo A."/>
            <person name="Mondo S."/>
            <person name="Pangilinan J."/>
            <person name="Riley R."/>
            <person name="LaButti K."/>
            <person name="Andreopoulos B."/>
            <person name="Lipzen A."/>
            <person name="Chen C."/>
            <person name="Yan M."/>
            <person name="Daum C."/>
            <person name="Ng V."/>
            <person name="Clum A."/>
            <person name="Steindorff A."/>
            <person name="Ohm R.A."/>
            <person name="Martin F."/>
            <person name="Silar P."/>
            <person name="Natvig D.O."/>
            <person name="Lalanne C."/>
            <person name="Gautier V."/>
            <person name="Ament-Velasquez S.L."/>
            <person name="Kruys A."/>
            <person name="Hutchinson M.I."/>
            <person name="Powell A.J."/>
            <person name="Barry K."/>
            <person name="Miller A.N."/>
            <person name="Grigoriev I.V."/>
            <person name="Debuchy R."/>
            <person name="Gladieux P."/>
            <person name="Hiltunen Thoren M."/>
            <person name="Johannesson H."/>
        </authorList>
    </citation>
    <scope>NUCLEOTIDE SEQUENCE</scope>
    <source>
        <strain evidence="2">CBS 958.72</strain>
    </source>
</reference>
<sequence length="202" mass="22565">IQTGARKIPGIISKIQSTAGAAATMLPGAFEAILLRNCSISTRKFYIRLIKTMPYNDLPLSLSTIIPPEIKEPLRNNIKNIEALDTALIKVIAPYIQTSLIIGLILMLVIILILLFSIYGSYYIHITKIPRGIYIAVHVIFSLIFYIPFSIPIAILYILRSNLDNLPSWIQVQYGDIYGLYIGCLYYAVAITTLGSIILIVY</sequence>
<feature type="transmembrane region" description="Helical" evidence="1">
    <location>
        <begin position="178"/>
        <end position="201"/>
    </location>
</feature>
<dbReference type="EMBL" id="JAULSN010000006">
    <property type="protein sequence ID" value="KAK3369559.1"/>
    <property type="molecule type" value="Genomic_DNA"/>
</dbReference>
<feature type="transmembrane region" description="Helical" evidence="1">
    <location>
        <begin position="100"/>
        <end position="120"/>
    </location>
</feature>
<name>A0AAE0K429_9PEZI</name>
<proteinExistence type="predicted"/>